<gene>
    <name evidence="1" type="ORF">SAMN04487931_11341</name>
</gene>
<dbReference type="CDD" id="cd00565">
    <property type="entry name" value="Ubl_ThiS"/>
    <property type="match status" value="1"/>
</dbReference>
<dbReference type="EMBL" id="FNLL01000013">
    <property type="protein sequence ID" value="SDU56840.1"/>
    <property type="molecule type" value="Genomic_DNA"/>
</dbReference>
<evidence type="ECO:0000313" key="1">
    <source>
        <dbReference type="EMBL" id="SDU56840.1"/>
    </source>
</evidence>
<name>A0A1H2JK59_9BACT</name>
<keyword evidence="2" id="KW-1185">Reference proteome</keyword>
<dbReference type="Pfam" id="PF02597">
    <property type="entry name" value="ThiS"/>
    <property type="match status" value="1"/>
</dbReference>
<proteinExistence type="predicted"/>
<sequence>MEINLNGKKLTSNSLTLMDLVLEQGFKPESLIAEVNFEVIRQETWKHVSLSDGDTIELLSFVGGG</sequence>
<dbReference type="SUPFAM" id="SSF54285">
    <property type="entry name" value="MoaD/ThiS"/>
    <property type="match status" value="1"/>
</dbReference>
<evidence type="ECO:0000313" key="2">
    <source>
        <dbReference type="Proteomes" id="UP000199608"/>
    </source>
</evidence>
<dbReference type="Gene3D" id="3.10.20.30">
    <property type="match status" value="1"/>
</dbReference>
<accession>A0A1H2JK59</accession>
<dbReference type="InterPro" id="IPR012675">
    <property type="entry name" value="Beta-grasp_dom_sf"/>
</dbReference>
<dbReference type="InterPro" id="IPR010035">
    <property type="entry name" value="Thi_S"/>
</dbReference>
<dbReference type="NCBIfam" id="TIGR01683">
    <property type="entry name" value="thiS"/>
    <property type="match status" value="1"/>
</dbReference>
<dbReference type="InterPro" id="IPR003749">
    <property type="entry name" value="ThiS/MoaD-like"/>
</dbReference>
<dbReference type="Proteomes" id="UP000199608">
    <property type="component" value="Unassembled WGS sequence"/>
</dbReference>
<dbReference type="RefSeq" id="WP_092237294.1">
    <property type="nucleotide sequence ID" value="NZ_FNLL01000013.1"/>
</dbReference>
<dbReference type="AlphaFoldDB" id="A0A1H2JK59"/>
<organism evidence="1 2">
    <name type="scientific">Desulfobacula phenolica</name>
    <dbReference type="NCBI Taxonomy" id="90732"/>
    <lineage>
        <taxon>Bacteria</taxon>
        <taxon>Pseudomonadati</taxon>
        <taxon>Thermodesulfobacteriota</taxon>
        <taxon>Desulfobacteria</taxon>
        <taxon>Desulfobacterales</taxon>
        <taxon>Desulfobacteraceae</taxon>
        <taxon>Desulfobacula</taxon>
    </lineage>
</organism>
<dbReference type="InterPro" id="IPR016155">
    <property type="entry name" value="Mopterin_synth/thiamin_S_b"/>
</dbReference>
<protein>
    <submittedName>
        <fullName evidence="1">Sulfur carrier protein</fullName>
    </submittedName>
</protein>
<reference evidence="2" key="1">
    <citation type="submission" date="2016-10" db="EMBL/GenBank/DDBJ databases">
        <authorList>
            <person name="Varghese N."/>
            <person name="Submissions S."/>
        </authorList>
    </citation>
    <scope>NUCLEOTIDE SEQUENCE [LARGE SCALE GENOMIC DNA]</scope>
    <source>
        <strain evidence="2">DSM 3384</strain>
    </source>
</reference>
<dbReference type="PANTHER" id="PTHR34472">
    <property type="entry name" value="SULFUR CARRIER PROTEIN THIS"/>
    <property type="match status" value="1"/>
</dbReference>
<dbReference type="PANTHER" id="PTHR34472:SF1">
    <property type="entry name" value="SULFUR CARRIER PROTEIN THIS"/>
    <property type="match status" value="1"/>
</dbReference>